<accession>A0A174AAH6</accession>
<dbReference type="Gene3D" id="2.60.40.290">
    <property type="match status" value="1"/>
</dbReference>
<reference evidence="1 2" key="1">
    <citation type="submission" date="2015-09" db="EMBL/GenBank/DDBJ databases">
        <authorList>
            <consortium name="Pathogen Informatics"/>
        </authorList>
    </citation>
    <scope>NUCLEOTIDE SEQUENCE [LARGE SCALE GENOMIC DNA]</scope>
    <source>
        <strain evidence="1 2">2789STDY5834855</strain>
    </source>
</reference>
<organism evidence="1 2">
    <name type="scientific">Clostridium disporicum</name>
    <dbReference type="NCBI Taxonomy" id="84024"/>
    <lineage>
        <taxon>Bacteria</taxon>
        <taxon>Bacillati</taxon>
        <taxon>Bacillota</taxon>
        <taxon>Clostridia</taxon>
        <taxon>Eubacteriales</taxon>
        <taxon>Clostridiaceae</taxon>
        <taxon>Clostridium</taxon>
    </lineage>
</organism>
<dbReference type="InterPro" id="IPR008965">
    <property type="entry name" value="CBM2/CBM3_carb-bd_dom_sf"/>
</dbReference>
<evidence type="ECO:0000313" key="1">
    <source>
        <dbReference type="EMBL" id="CUN85601.1"/>
    </source>
</evidence>
<sequence>MNINQSSNLENTIFICNGDININLINDIRMNNSIIVGKNVTINSNNRGFEVLNDYNELSLNIQQQINNIIARFAPKNTINYVACENEYNKVKIYSGEDIKDWQSGAEWSIFIENNTDKQINSMKILFEFIPNKNITAIYNVNSWRKNDENNYEINWKSNNSEIQPGNKKNILIQSQGNIGTELIRNVKVYYE</sequence>
<dbReference type="InterPro" id="IPR012291">
    <property type="entry name" value="CBM2_carb-bd_dom_sf"/>
</dbReference>
<dbReference type="Proteomes" id="UP000095558">
    <property type="component" value="Unassembled WGS sequence"/>
</dbReference>
<dbReference type="SUPFAM" id="SSF49384">
    <property type="entry name" value="Carbohydrate-binding domain"/>
    <property type="match status" value="1"/>
</dbReference>
<evidence type="ECO:0000313" key="2">
    <source>
        <dbReference type="Proteomes" id="UP000095558"/>
    </source>
</evidence>
<dbReference type="GO" id="GO:0030247">
    <property type="term" value="F:polysaccharide binding"/>
    <property type="evidence" value="ECO:0007669"/>
    <property type="project" value="InterPro"/>
</dbReference>
<proteinExistence type="predicted"/>
<dbReference type="AlphaFoldDB" id="A0A174AAH6"/>
<gene>
    <name evidence="1" type="ORF">ERS852470_00876</name>
</gene>
<name>A0A174AAH6_9CLOT</name>
<dbReference type="GO" id="GO:0004553">
    <property type="term" value="F:hydrolase activity, hydrolyzing O-glycosyl compounds"/>
    <property type="evidence" value="ECO:0007669"/>
    <property type="project" value="InterPro"/>
</dbReference>
<dbReference type="EMBL" id="CYZV01000007">
    <property type="protein sequence ID" value="CUN85601.1"/>
    <property type="molecule type" value="Genomic_DNA"/>
</dbReference>
<protein>
    <submittedName>
        <fullName evidence="1">Uncharacterized protein</fullName>
    </submittedName>
</protein>